<feature type="domain" description="Peptidase A1" evidence="3">
    <location>
        <begin position="1"/>
        <end position="247"/>
    </location>
</feature>
<dbReference type="Gene3D" id="2.40.70.10">
    <property type="entry name" value="Acid Proteases"/>
    <property type="match status" value="2"/>
</dbReference>
<feature type="transmembrane region" description="Helical" evidence="2">
    <location>
        <begin position="340"/>
        <end position="362"/>
    </location>
</feature>
<keyword evidence="2" id="KW-0472">Membrane</keyword>
<comment type="caution">
    <text evidence="4">The sequence shown here is derived from an EMBL/GenBank/DDBJ whole genome shotgun (WGS) entry which is preliminary data.</text>
</comment>
<organism evidence="4 5">
    <name type="scientific">Monosporascus cannonballus</name>
    <dbReference type="NCBI Taxonomy" id="155416"/>
    <lineage>
        <taxon>Eukaryota</taxon>
        <taxon>Fungi</taxon>
        <taxon>Dikarya</taxon>
        <taxon>Ascomycota</taxon>
        <taxon>Pezizomycotina</taxon>
        <taxon>Sordariomycetes</taxon>
        <taxon>Xylariomycetidae</taxon>
        <taxon>Xylariales</taxon>
        <taxon>Xylariales incertae sedis</taxon>
        <taxon>Monosporascus</taxon>
    </lineage>
</organism>
<feature type="region of interest" description="Disordered" evidence="1">
    <location>
        <begin position="305"/>
        <end position="334"/>
    </location>
</feature>
<name>A0ABY0GZ59_9PEZI</name>
<keyword evidence="2" id="KW-1133">Transmembrane helix</keyword>
<keyword evidence="2" id="KW-0812">Transmembrane</keyword>
<dbReference type="Proteomes" id="UP000294003">
    <property type="component" value="Unassembled WGS sequence"/>
</dbReference>
<dbReference type="InterPro" id="IPR021109">
    <property type="entry name" value="Peptidase_aspartic_dom_sf"/>
</dbReference>
<gene>
    <name evidence="4" type="ORF">DL762_007730</name>
</gene>
<evidence type="ECO:0000259" key="3">
    <source>
        <dbReference type="PROSITE" id="PS51767"/>
    </source>
</evidence>
<proteinExistence type="predicted"/>
<dbReference type="PROSITE" id="PS51767">
    <property type="entry name" value="PEPTIDASE_A1"/>
    <property type="match status" value="1"/>
</dbReference>
<evidence type="ECO:0000313" key="5">
    <source>
        <dbReference type="Proteomes" id="UP000294003"/>
    </source>
</evidence>
<keyword evidence="5" id="KW-1185">Reference proteome</keyword>
<evidence type="ECO:0000256" key="1">
    <source>
        <dbReference type="SAM" id="MobiDB-lite"/>
    </source>
</evidence>
<dbReference type="EMBL" id="QJNS01000295">
    <property type="protein sequence ID" value="RYO80283.1"/>
    <property type="molecule type" value="Genomic_DNA"/>
</dbReference>
<reference evidence="4 5" key="1">
    <citation type="submission" date="2018-06" db="EMBL/GenBank/DDBJ databases">
        <title>Complete Genomes of Monosporascus.</title>
        <authorList>
            <person name="Robinson A.J."/>
            <person name="Natvig D.O."/>
        </authorList>
    </citation>
    <scope>NUCLEOTIDE SEQUENCE [LARGE SCALE GENOMIC DNA]</scope>
    <source>
        <strain evidence="4 5">CBS 609.92</strain>
    </source>
</reference>
<accession>A0ABY0GZ59</accession>
<protein>
    <recommendedName>
        <fullName evidence="3">Peptidase A1 domain-containing protein</fullName>
    </recommendedName>
</protein>
<dbReference type="Pfam" id="PF00026">
    <property type="entry name" value="Asp"/>
    <property type="match status" value="1"/>
</dbReference>
<evidence type="ECO:0000313" key="4">
    <source>
        <dbReference type="EMBL" id="RYO80283.1"/>
    </source>
</evidence>
<evidence type="ECO:0000256" key="2">
    <source>
        <dbReference type="SAM" id="Phobius"/>
    </source>
</evidence>
<sequence>MTNFSTVAVPGTQGVWFTDNLNVGNLSAVNLTMGLAHDLVDPWGVLGIMDWVSEAAQCMLQQLVNQGAAITQAYSLSLGGPDAATGSILFGAIDTEKYEGDLMSLDLGTTLTSVHANSSSGVDDLTVGLPATVSIYVGRQELLLPAELAFNMWAIAGAEYWSEKDTATVPCSMKDSEGSFTFGLGGPAGPKVVVPMRNLVSTLSGFGDTCAFLVKNQTDPEHYHLGVPLLQSVYAVFDMSNAKLAVATPKLDSTTSNIVPFAGKAAHIPSTVSVPDQPRTVVTQTPTIYEMPTATKSFSAAAGFQSSTSDVLPPPPSASTNPAGQSDDPPEAGLTKGATIGIGVGVGVGGFVLGVLAVAFFLSRKRPKEQDLASDKFPNTSSPLPYDFQAPVLEAPVLQEYPAEMDAQPGAYELPPGEFPVEAKTLRPLRYPANAGFHPTSTRM</sequence>
<dbReference type="InterPro" id="IPR033121">
    <property type="entry name" value="PEPTIDASE_A1"/>
</dbReference>
<dbReference type="SUPFAM" id="SSF50630">
    <property type="entry name" value="Acid proteases"/>
    <property type="match status" value="1"/>
</dbReference>